<reference evidence="2" key="1">
    <citation type="submission" date="2019-03" db="EMBL/GenBank/DDBJ databases">
        <title>Weissella sp. 26KH-42 Genome sequencing.</title>
        <authorList>
            <person name="Heo J."/>
            <person name="Kim S.-J."/>
            <person name="Kim J.-S."/>
            <person name="Hong S.-B."/>
            <person name="Kwon S.-W."/>
        </authorList>
    </citation>
    <scope>NUCLEOTIDE SEQUENCE [LARGE SCALE GENOMIC DNA]</scope>
    <source>
        <strain evidence="2">26KH-42</strain>
    </source>
</reference>
<dbReference type="KEGG" id="wei:EQG49_13235"/>
<dbReference type="AlphaFoldDB" id="A0A4P6YWY4"/>
<dbReference type="Proteomes" id="UP000292886">
    <property type="component" value="Chromosome"/>
</dbReference>
<evidence type="ECO:0000313" key="2">
    <source>
        <dbReference type="Proteomes" id="UP000292886"/>
    </source>
</evidence>
<name>A0A4P6YWY4_9LACO</name>
<dbReference type="EMBL" id="CP037940">
    <property type="protein sequence ID" value="QBO37360.1"/>
    <property type="molecule type" value="Genomic_DNA"/>
</dbReference>
<dbReference type="RefSeq" id="WP_133364437.1">
    <property type="nucleotide sequence ID" value="NZ_CP037940.1"/>
</dbReference>
<organism evidence="1 2">
    <name type="scientific">Periweissella cryptocerci</name>
    <dbReference type="NCBI Taxonomy" id="2506420"/>
    <lineage>
        <taxon>Bacteria</taxon>
        <taxon>Bacillati</taxon>
        <taxon>Bacillota</taxon>
        <taxon>Bacilli</taxon>
        <taxon>Lactobacillales</taxon>
        <taxon>Lactobacillaceae</taxon>
        <taxon>Periweissella</taxon>
    </lineage>
</organism>
<protein>
    <submittedName>
        <fullName evidence="1">Uncharacterized protein</fullName>
    </submittedName>
</protein>
<sequence>MTVKNDEIKYQQLVDVTAKLTLTIAAMEQALEKNKRLTDYYVAHIADENSAENIKILAEDQTYIQNKITEVQEMIADNKRVIDGGVEMVKTAMFVNEMNDEDWANVIEDNVHVATGTEKITNYYAGLPEV</sequence>
<proteinExistence type="predicted"/>
<evidence type="ECO:0000313" key="1">
    <source>
        <dbReference type="EMBL" id="QBO37360.1"/>
    </source>
</evidence>
<gene>
    <name evidence="1" type="ORF">EQG49_13235</name>
</gene>
<keyword evidence="2" id="KW-1185">Reference proteome</keyword>
<accession>A0A4P6YWY4</accession>